<organism evidence="4 5">
    <name type="scientific">Paramicrobacterium chengjingii</name>
    <dbReference type="NCBI Taxonomy" id="2769067"/>
    <lineage>
        <taxon>Bacteria</taxon>
        <taxon>Bacillati</taxon>
        <taxon>Actinomycetota</taxon>
        <taxon>Actinomycetes</taxon>
        <taxon>Micrococcales</taxon>
        <taxon>Microbacteriaceae</taxon>
        <taxon>Paramicrobacterium</taxon>
    </lineage>
</organism>
<keyword evidence="2" id="KW-0472">Membrane</keyword>
<evidence type="ECO:0000259" key="3">
    <source>
        <dbReference type="Pfam" id="PF10099"/>
    </source>
</evidence>
<feature type="region of interest" description="Disordered" evidence="1">
    <location>
        <begin position="1"/>
        <end position="38"/>
    </location>
</feature>
<keyword evidence="2" id="KW-1133">Transmembrane helix</keyword>
<evidence type="ECO:0000256" key="1">
    <source>
        <dbReference type="SAM" id="MobiDB-lite"/>
    </source>
</evidence>
<protein>
    <submittedName>
        <fullName evidence="4">Anti-sigma factor</fullName>
    </submittedName>
</protein>
<name>A0ABX6YF46_9MICO</name>
<feature type="compositionally biased region" description="Polar residues" evidence="1">
    <location>
        <begin position="11"/>
        <end position="20"/>
    </location>
</feature>
<evidence type="ECO:0000313" key="4">
    <source>
        <dbReference type="EMBL" id="QPZ37392.1"/>
    </source>
</evidence>
<keyword evidence="5" id="KW-1185">Reference proteome</keyword>
<evidence type="ECO:0000313" key="5">
    <source>
        <dbReference type="Proteomes" id="UP000662814"/>
    </source>
</evidence>
<dbReference type="InterPro" id="IPR018764">
    <property type="entry name" value="RskA_C"/>
</dbReference>
<feature type="transmembrane region" description="Helical" evidence="2">
    <location>
        <begin position="52"/>
        <end position="75"/>
    </location>
</feature>
<reference evidence="4 5" key="1">
    <citation type="submission" date="2020-12" db="EMBL/GenBank/DDBJ databases">
        <title>Microbacterium sp. HY060.</title>
        <authorList>
            <person name="Zhou J."/>
        </authorList>
    </citation>
    <scope>NUCLEOTIDE SEQUENCE [LARGE SCALE GENOMIC DNA]</scope>
    <source>
        <strain evidence="4 5">HY60</strain>
    </source>
</reference>
<dbReference type="EMBL" id="CP061169">
    <property type="protein sequence ID" value="QPZ37392.1"/>
    <property type="molecule type" value="Genomic_DNA"/>
</dbReference>
<evidence type="ECO:0000256" key="2">
    <source>
        <dbReference type="SAM" id="Phobius"/>
    </source>
</evidence>
<dbReference type="Pfam" id="PF10099">
    <property type="entry name" value="RskA_C"/>
    <property type="match status" value="1"/>
</dbReference>
<keyword evidence="2" id="KW-0812">Transmembrane</keyword>
<dbReference type="Proteomes" id="UP000662814">
    <property type="component" value="Chromosome"/>
</dbReference>
<proteinExistence type="predicted"/>
<dbReference type="RefSeq" id="WP_166992035.1">
    <property type="nucleotide sequence ID" value="NZ_CP061169.1"/>
</dbReference>
<accession>A0ABX6YF46</accession>
<feature type="domain" description="Anti-sigma K factor RskA C-terminal" evidence="3">
    <location>
        <begin position="56"/>
        <end position="186"/>
    </location>
</feature>
<sequence>MSNENHIEPTNAPTTKSGKSAPNEAGETNWEEHKAQRKLAKKAEKKSFSRPVAAIVAVVAVCASVAIASGFVGLIENGNQLPQTLQLAQVNAQADVTRTQVVLDSSDNETATVVWSRNVDTAAIIVEGLAKLDDDTYRVWYEAAGEYTAVGELSVTHDGSEVWAMLTGDIGSAQSVIVTIDSADATEPGSDIVAEIEL</sequence>
<gene>
    <name evidence="4" type="ORF">HCR76_11125</name>
</gene>